<evidence type="ECO:0000313" key="13">
    <source>
        <dbReference type="Proteomes" id="UP000776276"/>
    </source>
</evidence>
<reference evidence="12 13" key="1">
    <citation type="submission" date="2021-06" db="EMBL/GenBank/DDBJ databases">
        <title>Sphingomonas sp. XMGL2, whole genome shotgun sequencing project.</title>
        <authorList>
            <person name="Zhao G."/>
            <person name="Shen L."/>
        </authorList>
    </citation>
    <scope>NUCLEOTIDE SEQUENCE [LARGE SCALE GENOMIC DNA]</scope>
    <source>
        <strain evidence="12 13">XMGL2</strain>
    </source>
</reference>
<name>A0ABS6BGQ3_9SPHN</name>
<dbReference type="InterPro" id="IPR033479">
    <property type="entry name" value="dCache_1"/>
</dbReference>
<dbReference type="PROSITE" id="PS50885">
    <property type="entry name" value="HAMP"/>
    <property type="match status" value="2"/>
</dbReference>
<keyword evidence="13" id="KW-1185">Reference proteome</keyword>
<dbReference type="Pfam" id="PF00015">
    <property type="entry name" value="MCPsignal"/>
    <property type="match status" value="1"/>
</dbReference>
<dbReference type="SMART" id="SM00304">
    <property type="entry name" value="HAMP"/>
    <property type="match status" value="2"/>
</dbReference>
<keyword evidence="4 9" id="KW-0812">Transmembrane</keyword>
<feature type="domain" description="Methyl-accepting transducer" evidence="10">
    <location>
        <begin position="480"/>
        <end position="709"/>
    </location>
</feature>
<evidence type="ECO:0000256" key="3">
    <source>
        <dbReference type="ARBA" id="ARBA00022481"/>
    </source>
</evidence>
<dbReference type="CDD" id="cd12912">
    <property type="entry name" value="PDC2_MCP_like"/>
    <property type="match status" value="1"/>
</dbReference>
<dbReference type="CDD" id="cd06225">
    <property type="entry name" value="HAMP"/>
    <property type="match status" value="1"/>
</dbReference>
<evidence type="ECO:0000256" key="5">
    <source>
        <dbReference type="ARBA" id="ARBA00022989"/>
    </source>
</evidence>
<dbReference type="InterPro" id="IPR003660">
    <property type="entry name" value="HAMP_dom"/>
</dbReference>
<keyword evidence="2" id="KW-1003">Cell membrane</keyword>
<evidence type="ECO:0000256" key="4">
    <source>
        <dbReference type="ARBA" id="ARBA00022692"/>
    </source>
</evidence>
<dbReference type="SMART" id="SM00283">
    <property type="entry name" value="MA"/>
    <property type="match status" value="1"/>
</dbReference>
<feature type="domain" description="HAMP" evidence="11">
    <location>
        <begin position="306"/>
        <end position="359"/>
    </location>
</feature>
<keyword evidence="5 9" id="KW-1133">Transmembrane helix</keyword>
<feature type="domain" description="HAMP" evidence="11">
    <location>
        <begin position="423"/>
        <end position="475"/>
    </location>
</feature>
<dbReference type="CDD" id="cd12913">
    <property type="entry name" value="PDC1_MCP_like"/>
    <property type="match status" value="1"/>
</dbReference>
<evidence type="ECO:0000256" key="8">
    <source>
        <dbReference type="PROSITE-ProRule" id="PRU00284"/>
    </source>
</evidence>
<keyword evidence="6 9" id="KW-0472">Membrane</keyword>
<dbReference type="PROSITE" id="PS50111">
    <property type="entry name" value="CHEMOTAXIS_TRANSDUC_2"/>
    <property type="match status" value="1"/>
</dbReference>
<comment type="caution">
    <text evidence="12">The sequence shown here is derived from an EMBL/GenBank/DDBJ whole genome shotgun (WGS) entry which is preliminary data.</text>
</comment>
<dbReference type="PANTHER" id="PTHR43531:SF14">
    <property type="entry name" value="METHYL-ACCEPTING CHEMOTAXIS PROTEIN I-RELATED"/>
    <property type="match status" value="1"/>
</dbReference>
<comment type="subcellular location">
    <subcellularLocation>
        <location evidence="1">Cell membrane</location>
        <topology evidence="1">Multi-pass membrane protein</topology>
    </subcellularLocation>
</comment>
<dbReference type="Pfam" id="PF02743">
    <property type="entry name" value="dCache_1"/>
    <property type="match status" value="1"/>
</dbReference>
<gene>
    <name evidence="12" type="ORF">KOF26_06295</name>
</gene>
<dbReference type="Pfam" id="PF00672">
    <property type="entry name" value="HAMP"/>
    <property type="match status" value="2"/>
</dbReference>
<evidence type="ECO:0000256" key="1">
    <source>
        <dbReference type="ARBA" id="ARBA00004651"/>
    </source>
</evidence>
<proteinExistence type="inferred from homology"/>
<protein>
    <submittedName>
        <fullName evidence="12">Methyl-accepting chemotaxis protein</fullName>
    </submittedName>
</protein>
<dbReference type="RefSeq" id="WP_216321988.1">
    <property type="nucleotide sequence ID" value="NZ_JAHKRT010000003.1"/>
</dbReference>
<sequence>MRIWQSTMLLRRSIAARVLLATATVGLLMFAVSATSSYRHRRDSVQRALVETMHRISTSRARSISFWFQGRQLLVETANEGVARRLPGEPVEQAFKREALAQNFLGTYFGAADGSLHSYPRLRVMPAGYDPRNRPWYRQAAARHATTLTDPYRDPTLPHPVVTMATPQYADGRLIGVTAADFSLAALVQMLRESNPEGGYIFIVNQQGRILVHPNAAMVGKTLADVFVGRTPPISAAVTTVHDGRTEHSVTFAPIENLPGAKWYVGVSIDGRSAYGELATETWSTMLRTALVSGASLLIVWLVLAKIVLAPLRRMIAAMKTIASGCYDIEIVGADREDEIGAMARAIEVFRENGRSIAELNAAERVRLAQQAEDRALMMSDLQASFGKVVDAAIAGDFSPRVTERYTDAELNALARSVNQLVETIDLGLSETGSVLAALAETDLTRRVHRDFSGAFAALKTSTNAVADKLEDVIGQLRDTSRQLKTATHDLSAETAELSQRTADQADAIVATSDAIQRLTEKVAENAASAQVASHRAQEAAGSAQESSAVLAGALATMERLNASSATVSSIIGMIDSVASQTALVALNATIEAARAGEAGRGFAVVATEVKTLAGQAASASSEARRLIDRTAGEVAAGSALMAEMMGSLSAMLRAVHDNNTHLGTIADASAEQTASISRISAAIDKIEGITRHNADLVRELNATTRDTESRASELDGIVDVFTLRRERQ</sequence>
<dbReference type="Proteomes" id="UP000776276">
    <property type="component" value="Unassembled WGS sequence"/>
</dbReference>
<dbReference type="PANTHER" id="PTHR43531">
    <property type="entry name" value="PROTEIN ICFG"/>
    <property type="match status" value="1"/>
</dbReference>
<comment type="similarity">
    <text evidence="7">Belongs to the methyl-accepting chemotaxis (MCP) protein family.</text>
</comment>
<evidence type="ECO:0000259" key="11">
    <source>
        <dbReference type="PROSITE" id="PS50885"/>
    </source>
</evidence>
<evidence type="ECO:0000256" key="2">
    <source>
        <dbReference type="ARBA" id="ARBA00022475"/>
    </source>
</evidence>
<dbReference type="EMBL" id="JAHKRT010000003">
    <property type="protein sequence ID" value="MBU3077474.1"/>
    <property type="molecule type" value="Genomic_DNA"/>
</dbReference>
<evidence type="ECO:0000259" key="10">
    <source>
        <dbReference type="PROSITE" id="PS50111"/>
    </source>
</evidence>
<feature type="transmembrane region" description="Helical" evidence="9">
    <location>
        <begin position="290"/>
        <end position="312"/>
    </location>
</feature>
<evidence type="ECO:0000256" key="6">
    <source>
        <dbReference type="ARBA" id="ARBA00023136"/>
    </source>
</evidence>
<keyword evidence="8" id="KW-0807">Transducer</keyword>
<organism evidence="12 13">
    <name type="scientific">Sphingomonas quercus</name>
    <dbReference type="NCBI Taxonomy" id="2842451"/>
    <lineage>
        <taxon>Bacteria</taxon>
        <taxon>Pseudomonadati</taxon>
        <taxon>Pseudomonadota</taxon>
        <taxon>Alphaproteobacteria</taxon>
        <taxon>Sphingomonadales</taxon>
        <taxon>Sphingomonadaceae</taxon>
        <taxon>Sphingomonas</taxon>
    </lineage>
</organism>
<dbReference type="InterPro" id="IPR004089">
    <property type="entry name" value="MCPsignal_dom"/>
</dbReference>
<evidence type="ECO:0000313" key="12">
    <source>
        <dbReference type="EMBL" id="MBU3077474.1"/>
    </source>
</evidence>
<accession>A0ABS6BGQ3</accession>
<evidence type="ECO:0000256" key="9">
    <source>
        <dbReference type="SAM" id="Phobius"/>
    </source>
</evidence>
<dbReference type="InterPro" id="IPR051310">
    <property type="entry name" value="MCP_chemotaxis"/>
</dbReference>
<evidence type="ECO:0000256" key="7">
    <source>
        <dbReference type="ARBA" id="ARBA00029447"/>
    </source>
</evidence>
<keyword evidence="3" id="KW-0488">Methylation</keyword>